<protein>
    <submittedName>
        <fullName evidence="5">Zn(2)-C6 fungal-type domain-containing protein</fullName>
    </submittedName>
</protein>
<dbReference type="PANTHER" id="PTHR31001:SF56">
    <property type="entry name" value="ZN(2)-C6 FUNGAL-TYPE DOMAIN-CONTAINING PROTEIN"/>
    <property type="match status" value="1"/>
</dbReference>
<dbReference type="AlphaFoldDB" id="A0A8H6SQ56"/>
<dbReference type="Pfam" id="PF04082">
    <property type="entry name" value="Fungal_trans"/>
    <property type="match status" value="1"/>
</dbReference>
<dbReference type="Proteomes" id="UP000636479">
    <property type="component" value="Unassembled WGS sequence"/>
</dbReference>
<name>A0A8H6SQ56_9AGAR</name>
<evidence type="ECO:0000256" key="3">
    <source>
        <dbReference type="SAM" id="Phobius"/>
    </source>
</evidence>
<keyword evidence="6" id="KW-1185">Reference proteome</keyword>
<dbReference type="CDD" id="cd12148">
    <property type="entry name" value="fungal_TF_MHR"/>
    <property type="match status" value="1"/>
</dbReference>
<keyword evidence="3" id="KW-1133">Transmembrane helix</keyword>
<dbReference type="InterPro" id="IPR007219">
    <property type="entry name" value="XnlR_reg_dom"/>
</dbReference>
<dbReference type="EMBL" id="JACAZF010000005">
    <property type="protein sequence ID" value="KAF7303965.1"/>
    <property type="molecule type" value="Genomic_DNA"/>
</dbReference>
<dbReference type="GeneID" id="59345532"/>
<sequence>MPQDLQILLAAIYSSQNRSPHAIAVLFFVFAHAALVDLALPAYNTLADAFFDAGRVALALESIFEGADVRTAQALALAGLYHATGGPRYSTDSSWTMTSMAMLIAMRLKLHRENTHQESELEFGDMRRALFWELYSLDTYQALSFSRPLSISASEVDCEFPKDKESSVSSDGQTVPGFYQTKWRFTKEITAPIAMTYSKASSPKYEQVMEMDRKLRRFIEVTRETMMHYATEASPTQPSQSNRPLYFRTYIRVNLIPRFCGNLLLYIHRTAFVQALKDNPDNPLDSPFASSFLAAYRGALMIVKSDSLSFEIFPARFHRWWVIYKSLSNAAFILGSIACKAPKMDFASTALRSLDQALANLEIGARQSFLVKGFLPSLQRLRNTAALTLDMQDSGLPSQAHLDVGDLADENDFELLAGSRAVLRPRTVVEPAKLSLVTETMPHIHNNLGWMQQPLDMRLHSHLIPDPYVQPNVGGQFASDPVSLLPEMMVLDWSTFLET</sequence>
<keyword evidence="2" id="KW-0539">Nucleus</keyword>
<dbReference type="GO" id="GO:0005634">
    <property type="term" value="C:nucleus"/>
    <property type="evidence" value="ECO:0007669"/>
    <property type="project" value="UniProtKB-SubCell"/>
</dbReference>
<keyword evidence="3" id="KW-0812">Transmembrane</keyword>
<gene>
    <name evidence="5" type="ORF">MIND_00627300</name>
</gene>
<evidence type="ECO:0000256" key="1">
    <source>
        <dbReference type="ARBA" id="ARBA00004123"/>
    </source>
</evidence>
<proteinExistence type="predicted"/>
<evidence type="ECO:0000259" key="4">
    <source>
        <dbReference type="SMART" id="SM00906"/>
    </source>
</evidence>
<dbReference type="PANTHER" id="PTHR31001">
    <property type="entry name" value="UNCHARACTERIZED TRANSCRIPTIONAL REGULATORY PROTEIN"/>
    <property type="match status" value="1"/>
</dbReference>
<comment type="subcellular location">
    <subcellularLocation>
        <location evidence="1">Nucleus</location>
    </subcellularLocation>
</comment>
<evidence type="ECO:0000256" key="2">
    <source>
        <dbReference type="ARBA" id="ARBA00023242"/>
    </source>
</evidence>
<comment type="caution">
    <text evidence="5">The sequence shown here is derived from an EMBL/GenBank/DDBJ whole genome shotgun (WGS) entry which is preliminary data.</text>
</comment>
<dbReference type="RefSeq" id="XP_037220937.1">
    <property type="nucleotide sequence ID" value="XM_037363016.1"/>
</dbReference>
<dbReference type="OrthoDB" id="3046788at2759"/>
<evidence type="ECO:0000313" key="5">
    <source>
        <dbReference type="EMBL" id="KAF7303965.1"/>
    </source>
</evidence>
<feature type="transmembrane region" description="Helical" evidence="3">
    <location>
        <begin position="21"/>
        <end position="43"/>
    </location>
</feature>
<dbReference type="SMART" id="SM00906">
    <property type="entry name" value="Fungal_trans"/>
    <property type="match status" value="1"/>
</dbReference>
<dbReference type="InterPro" id="IPR050613">
    <property type="entry name" value="Sec_Metabolite_Reg"/>
</dbReference>
<organism evidence="5 6">
    <name type="scientific">Mycena indigotica</name>
    <dbReference type="NCBI Taxonomy" id="2126181"/>
    <lineage>
        <taxon>Eukaryota</taxon>
        <taxon>Fungi</taxon>
        <taxon>Dikarya</taxon>
        <taxon>Basidiomycota</taxon>
        <taxon>Agaricomycotina</taxon>
        <taxon>Agaricomycetes</taxon>
        <taxon>Agaricomycetidae</taxon>
        <taxon>Agaricales</taxon>
        <taxon>Marasmiineae</taxon>
        <taxon>Mycenaceae</taxon>
        <taxon>Mycena</taxon>
    </lineage>
</organism>
<accession>A0A8H6SQ56</accession>
<reference evidence="5" key="1">
    <citation type="submission" date="2020-05" db="EMBL/GenBank/DDBJ databases">
        <title>Mycena genomes resolve the evolution of fungal bioluminescence.</title>
        <authorList>
            <person name="Tsai I.J."/>
        </authorList>
    </citation>
    <scope>NUCLEOTIDE SEQUENCE</scope>
    <source>
        <strain evidence="5">171206Taipei</strain>
    </source>
</reference>
<dbReference type="GO" id="GO:0008270">
    <property type="term" value="F:zinc ion binding"/>
    <property type="evidence" value="ECO:0007669"/>
    <property type="project" value="InterPro"/>
</dbReference>
<dbReference type="GO" id="GO:0006351">
    <property type="term" value="P:DNA-templated transcription"/>
    <property type="evidence" value="ECO:0007669"/>
    <property type="project" value="InterPro"/>
</dbReference>
<dbReference type="GO" id="GO:0003677">
    <property type="term" value="F:DNA binding"/>
    <property type="evidence" value="ECO:0007669"/>
    <property type="project" value="InterPro"/>
</dbReference>
<keyword evidence="3" id="KW-0472">Membrane</keyword>
<feature type="domain" description="Xylanolytic transcriptional activator regulatory" evidence="4">
    <location>
        <begin position="94"/>
        <end position="167"/>
    </location>
</feature>
<evidence type="ECO:0000313" key="6">
    <source>
        <dbReference type="Proteomes" id="UP000636479"/>
    </source>
</evidence>